<evidence type="ECO:0000313" key="1">
    <source>
        <dbReference type="EMBL" id="PTQ28291.1"/>
    </source>
</evidence>
<name>A0A2R6W347_MARPO</name>
<reference evidence="2" key="1">
    <citation type="journal article" date="2017" name="Cell">
        <title>Insights into land plant evolution garnered from the Marchantia polymorpha genome.</title>
        <authorList>
            <person name="Bowman J.L."/>
            <person name="Kohchi T."/>
            <person name="Yamato K.T."/>
            <person name="Jenkins J."/>
            <person name="Shu S."/>
            <person name="Ishizaki K."/>
            <person name="Yamaoka S."/>
            <person name="Nishihama R."/>
            <person name="Nakamura Y."/>
            <person name="Berger F."/>
            <person name="Adam C."/>
            <person name="Aki S.S."/>
            <person name="Althoff F."/>
            <person name="Araki T."/>
            <person name="Arteaga-Vazquez M.A."/>
            <person name="Balasubrmanian S."/>
            <person name="Barry K."/>
            <person name="Bauer D."/>
            <person name="Boehm C.R."/>
            <person name="Briginshaw L."/>
            <person name="Caballero-Perez J."/>
            <person name="Catarino B."/>
            <person name="Chen F."/>
            <person name="Chiyoda S."/>
            <person name="Chovatia M."/>
            <person name="Davies K.M."/>
            <person name="Delmans M."/>
            <person name="Demura T."/>
            <person name="Dierschke T."/>
            <person name="Dolan L."/>
            <person name="Dorantes-Acosta A.E."/>
            <person name="Eklund D.M."/>
            <person name="Florent S.N."/>
            <person name="Flores-Sandoval E."/>
            <person name="Fujiyama A."/>
            <person name="Fukuzawa H."/>
            <person name="Galik B."/>
            <person name="Grimanelli D."/>
            <person name="Grimwood J."/>
            <person name="Grossniklaus U."/>
            <person name="Hamada T."/>
            <person name="Haseloff J."/>
            <person name="Hetherington A.J."/>
            <person name="Higo A."/>
            <person name="Hirakawa Y."/>
            <person name="Hundley H.N."/>
            <person name="Ikeda Y."/>
            <person name="Inoue K."/>
            <person name="Inoue S.I."/>
            <person name="Ishida S."/>
            <person name="Jia Q."/>
            <person name="Kakita M."/>
            <person name="Kanazawa T."/>
            <person name="Kawai Y."/>
            <person name="Kawashima T."/>
            <person name="Kennedy M."/>
            <person name="Kinose K."/>
            <person name="Kinoshita T."/>
            <person name="Kohara Y."/>
            <person name="Koide E."/>
            <person name="Komatsu K."/>
            <person name="Kopischke S."/>
            <person name="Kubo M."/>
            <person name="Kyozuka J."/>
            <person name="Lagercrantz U."/>
            <person name="Lin S.S."/>
            <person name="Lindquist E."/>
            <person name="Lipzen A.M."/>
            <person name="Lu C.W."/>
            <person name="De Luna E."/>
            <person name="Martienssen R.A."/>
            <person name="Minamino N."/>
            <person name="Mizutani M."/>
            <person name="Mizutani M."/>
            <person name="Mochizuki N."/>
            <person name="Monte I."/>
            <person name="Mosher R."/>
            <person name="Nagasaki H."/>
            <person name="Nakagami H."/>
            <person name="Naramoto S."/>
            <person name="Nishitani K."/>
            <person name="Ohtani M."/>
            <person name="Okamoto T."/>
            <person name="Okumura M."/>
            <person name="Phillips J."/>
            <person name="Pollak B."/>
            <person name="Reinders A."/>
            <person name="Rovekamp M."/>
            <person name="Sano R."/>
            <person name="Sawa S."/>
            <person name="Schmid M.W."/>
            <person name="Shirakawa M."/>
            <person name="Solano R."/>
            <person name="Spunde A."/>
            <person name="Suetsugu N."/>
            <person name="Sugano S."/>
            <person name="Sugiyama A."/>
            <person name="Sun R."/>
            <person name="Suzuki Y."/>
            <person name="Takenaka M."/>
            <person name="Takezawa D."/>
            <person name="Tomogane H."/>
            <person name="Tsuzuki M."/>
            <person name="Ueda T."/>
            <person name="Umeda M."/>
            <person name="Ward J.M."/>
            <person name="Watanabe Y."/>
            <person name="Yazaki K."/>
            <person name="Yokoyama R."/>
            <person name="Yoshitake Y."/>
            <person name="Yotsui I."/>
            <person name="Zachgo S."/>
            <person name="Schmutz J."/>
        </authorList>
    </citation>
    <scope>NUCLEOTIDE SEQUENCE [LARGE SCALE GENOMIC DNA]</scope>
    <source>
        <strain evidence="2">Tak-1</strain>
    </source>
</reference>
<accession>A0A2R6W347</accession>
<organism evidence="1 2">
    <name type="scientific">Marchantia polymorpha</name>
    <name type="common">Common liverwort</name>
    <name type="synonym">Marchantia aquatica</name>
    <dbReference type="NCBI Taxonomy" id="3197"/>
    <lineage>
        <taxon>Eukaryota</taxon>
        <taxon>Viridiplantae</taxon>
        <taxon>Streptophyta</taxon>
        <taxon>Embryophyta</taxon>
        <taxon>Marchantiophyta</taxon>
        <taxon>Marchantiopsida</taxon>
        <taxon>Marchantiidae</taxon>
        <taxon>Marchantiales</taxon>
        <taxon>Marchantiaceae</taxon>
        <taxon>Marchantia</taxon>
    </lineage>
</organism>
<gene>
    <name evidence="1" type="ORF">MARPO_0168s0015</name>
</gene>
<keyword evidence="2" id="KW-1185">Reference proteome</keyword>
<dbReference type="Proteomes" id="UP000244005">
    <property type="component" value="Unassembled WGS sequence"/>
</dbReference>
<dbReference type="AlphaFoldDB" id="A0A2R6W347"/>
<dbReference type="Gramene" id="Mp2g25180.1">
    <property type="protein sequence ID" value="Mp2g25180.1.cds1"/>
    <property type="gene ID" value="Mp2g25180"/>
</dbReference>
<proteinExistence type="predicted"/>
<sequence>MKDSCWIEGGLRVEIGTTLGARRSPIVAQVSGSDCYVIQAELKPTLGDDFEWQIFSMQLTSWVPLNVLHAFGPVDRRSVTGREALRDEESASAFQDVREEKTTRPWIRSTGTSSISKFLPHSLLVNVLTYL</sequence>
<protein>
    <submittedName>
        <fullName evidence="1">Uncharacterized protein</fullName>
    </submittedName>
</protein>
<dbReference type="EMBL" id="KZ772838">
    <property type="protein sequence ID" value="PTQ28291.1"/>
    <property type="molecule type" value="Genomic_DNA"/>
</dbReference>
<evidence type="ECO:0000313" key="2">
    <source>
        <dbReference type="Proteomes" id="UP000244005"/>
    </source>
</evidence>